<dbReference type="Gene3D" id="1.10.10.10">
    <property type="entry name" value="Winged helix-like DNA-binding domain superfamily/Winged helix DNA-binding domain"/>
    <property type="match status" value="1"/>
</dbReference>
<dbReference type="EMBL" id="FQVY01000007">
    <property type="protein sequence ID" value="SHG65484.1"/>
    <property type="molecule type" value="Genomic_DNA"/>
</dbReference>
<gene>
    <name evidence="12 16" type="primary">lexA</name>
    <name evidence="16" type="ORF">GT747_13710</name>
    <name evidence="17" type="ORF">SAMN05444424_2908</name>
</gene>
<dbReference type="Proteomes" id="UP000474718">
    <property type="component" value="Unassembled WGS sequence"/>
</dbReference>
<evidence type="ECO:0000256" key="4">
    <source>
        <dbReference type="ARBA" id="ARBA00022763"/>
    </source>
</evidence>
<evidence type="ECO:0000256" key="5">
    <source>
        <dbReference type="ARBA" id="ARBA00022801"/>
    </source>
</evidence>
<dbReference type="EMBL" id="WWVX01000011">
    <property type="protein sequence ID" value="MZL70806.1"/>
    <property type="molecule type" value="Genomic_DNA"/>
</dbReference>
<dbReference type="EC" id="3.4.21.88" evidence="12"/>
<reference evidence="16 19" key="3">
    <citation type="journal article" date="2019" name="Nat. Med.">
        <title>A library of human gut bacterial isolates paired with longitudinal multiomics data enables mechanistic microbiome research.</title>
        <authorList>
            <person name="Poyet M."/>
            <person name="Groussin M."/>
            <person name="Gibbons S.M."/>
            <person name="Avila-Pacheco J."/>
            <person name="Jiang X."/>
            <person name="Kearney S.M."/>
            <person name="Perrotta A.R."/>
            <person name="Berdy B."/>
            <person name="Zhao S."/>
            <person name="Lieberman T.D."/>
            <person name="Swanson P.K."/>
            <person name="Smith M."/>
            <person name="Roesemann S."/>
            <person name="Alexander J.E."/>
            <person name="Rich S.A."/>
            <person name="Livny J."/>
            <person name="Vlamakis H."/>
            <person name="Clish C."/>
            <person name="Bullock K."/>
            <person name="Deik A."/>
            <person name="Scott J."/>
            <person name="Pierce K.A."/>
            <person name="Xavier R.J."/>
            <person name="Alm E.J."/>
        </authorList>
    </citation>
    <scope>NUCLEOTIDE SEQUENCE [LARGE SCALE GENOMIC DNA]</scope>
    <source>
        <strain evidence="16 19">BIOML-A2</strain>
    </source>
</reference>
<dbReference type="CDD" id="cd06529">
    <property type="entry name" value="S24_LexA-like"/>
    <property type="match status" value="1"/>
</dbReference>
<evidence type="ECO:0000256" key="9">
    <source>
        <dbReference type="ARBA" id="ARBA00023163"/>
    </source>
</evidence>
<keyword evidence="11 12" id="KW-0742">SOS response</keyword>
<dbReference type="AlphaFoldDB" id="A0AAQ1MG36"/>
<dbReference type="PRINTS" id="PR00726">
    <property type="entry name" value="LEXASERPTASE"/>
</dbReference>
<comment type="caution">
    <text evidence="17">The sequence shown here is derived from an EMBL/GenBank/DDBJ whole genome shotgun (WGS) entry which is preliminary data.</text>
</comment>
<comment type="function">
    <text evidence="12">Represses a number of genes involved in the response to DNA damage (SOS response), including recA and lexA. In the presence of single-stranded DNA, RecA interacts with LexA causing an autocatalytic cleavage which disrupts the DNA-binding part of LexA, leading to derepression of the SOS regulon and eventually DNA repair.</text>
</comment>
<evidence type="ECO:0000313" key="18">
    <source>
        <dbReference type="Proteomes" id="UP000184089"/>
    </source>
</evidence>
<comment type="catalytic activity">
    <reaction evidence="12">
        <text>Hydrolysis of Ala-|-Gly bond in repressor LexA.</text>
        <dbReference type="EC" id="3.4.21.88"/>
    </reaction>
</comment>
<feature type="domain" description="LexA repressor DNA-binding" evidence="15">
    <location>
        <begin position="1"/>
        <end position="64"/>
    </location>
</feature>
<evidence type="ECO:0000256" key="12">
    <source>
        <dbReference type="HAMAP-Rule" id="MF_00015"/>
    </source>
</evidence>
<feature type="domain" description="Peptidase S24/S26A/S26B/S26C" evidence="14">
    <location>
        <begin position="76"/>
        <end position="186"/>
    </location>
</feature>
<dbReference type="InterPro" id="IPR015927">
    <property type="entry name" value="Peptidase_S24_S26A/B/C"/>
</dbReference>
<keyword evidence="4 12" id="KW-0227">DNA damage</keyword>
<dbReference type="FunFam" id="2.10.109.10:FF:000001">
    <property type="entry name" value="LexA repressor"/>
    <property type="match status" value="1"/>
</dbReference>
<evidence type="ECO:0000256" key="8">
    <source>
        <dbReference type="ARBA" id="ARBA00023125"/>
    </source>
</evidence>
<organism evidence="17 18">
    <name type="scientific">Bittarella massiliensis</name>
    <name type="common">ex Durand et al. 2017</name>
    <dbReference type="NCBI Taxonomy" id="1720313"/>
    <lineage>
        <taxon>Bacteria</taxon>
        <taxon>Bacillati</taxon>
        <taxon>Bacillota</taxon>
        <taxon>Clostridia</taxon>
        <taxon>Eubacteriales</taxon>
        <taxon>Oscillospiraceae</taxon>
        <taxon>Bittarella (ex Durand et al. 2017)</taxon>
    </lineage>
</organism>
<dbReference type="NCBIfam" id="TIGR00498">
    <property type="entry name" value="lexA"/>
    <property type="match status" value="1"/>
</dbReference>
<dbReference type="InterPro" id="IPR006197">
    <property type="entry name" value="Peptidase_S24_LexA"/>
</dbReference>
<accession>A0AAQ1MG36</accession>
<dbReference type="RefSeq" id="WP_081693027.1">
    <property type="nucleotide sequence ID" value="NZ_FQVY01000007.1"/>
</dbReference>
<keyword evidence="10 12" id="KW-0234">DNA repair</keyword>
<keyword evidence="2 12" id="KW-0678">Repressor</keyword>
<dbReference type="InterPro" id="IPR036390">
    <property type="entry name" value="WH_DNA-bd_sf"/>
</dbReference>
<dbReference type="GO" id="GO:0003677">
    <property type="term" value="F:DNA binding"/>
    <property type="evidence" value="ECO:0007669"/>
    <property type="project" value="UniProtKB-UniRule"/>
</dbReference>
<evidence type="ECO:0000256" key="6">
    <source>
        <dbReference type="ARBA" id="ARBA00022813"/>
    </source>
</evidence>
<evidence type="ECO:0000256" key="10">
    <source>
        <dbReference type="ARBA" id="ARBA00023204"/>
    </source>
</evidence>
<keyword evidence="19" id="KW-1185">Reference proteome</keyword>
<dbReference type="InterPro" id="IPR006200">
    <property type="entry name" value="LexA"/>
</dbReference>
<evidence type="ECO:0000313" key="17">
    <source>
        <dbReference type="EMBL" id="SHG65484.1"/>
    </source>
</evidence>
<evidence type="ECO:0000259" key="14">
    <source>
        <dbReference type="Pfam" id="PF00717"/>
    </source>
</evidence>
<evidence type="ECO:0000256" key="2">
    <source>
        <dbReference type="ARBA" id="ARBA00022491"/>
    </source>
</evidence>
<keyword evidence="9 12" id="KW-0804">Transcription</keyword>
<evidence type="ECO:0000256" key="7">
    <source>
        <dbReference type="ARBA" id="ARBA00023015"/>
    </source>
</evidence>
<keyword evidence="8 12" id="KW-0238">DNA-binding</keyword>
<dbReference type="SUPFAM" id="SSF51306">
    <property type="entry name" value="LexA/Signal peptidase"/>
    <property type="match status" value="1"/>
</dbReference>
<dbReference type="GO" id="GO:0004252">
    <property type="term" value="F:serine-type endopeptidase activity"/>
    <property type="evidence" value="ECO:0007669"/>
    <property type="project" value="UniProtKB-UniRule"/>
</dbReference>
<keyword evidence="7 12" id="KW-0805">Transcription regulation</keyword>
<dbReference type="GO" id="GO:0009432">
    <property type="term" value="P:SOS response"/>
    <property type="evidence" value="ECO:0007669"/>
    <property type="project" value="UniProtKB-UniRule"/>
</dbReference>
<dbReference type="InterPro" id="IPR050077">
    <property type="entry name" value="LexA_repressor"/>
</dbReference>
<dbReference type="InterPro" id="IPR036388">
    <property type="entry name" value="WH-like_DNA-bd_sf"/>
</dbReference>
<dbReference type="Pfam" id="PF01726">
    <property type="entry name" value="LexA_DNA_bind"/>
    <property type="match status" value="1"/>
</dbReference>
<name>A0AAQ1MG36_9FIRM</name>
<dbReference type="Proteomes" id="UP000184089">
    <property type="component" value="Unassembled WGS sequence"/>
</dbReference>
<evidence type="ECO:0000313" key="19">
    <source>
        <dbReference type="Proteomes" id="UP000474718"/>
    </source>
</evidence>
<feature type="active site" description="For autocatalytic cleavage activity" evidence="12">
    <location>
        <position position="115"/>
    </location>
</feature>
<proteinExistence type="inferred from homology"/>
<dbReference type="GO" id="GO:0006508">
    <property type="term" value="P:proteolysis"/>
    <property type="evidence" value="ECO:0007669"/>
    <property type="project" value="InterPro"/>
</dbReference>
<dbReference type="InterPro" id="IPR036286">
    <property type="entry name" value="LexA/Signal_pep-like_sf"/>
</dbReference>
<dbReference type="GO" id="GO:0006281">
    <property type="term" value="P:DNA repair"/>
    <property type="evidence" value="ECO:0007669"/>
    <property type="project" value="UniProtKB-UniRule"/>
</dbReference>
<comment type="subunit">
    <text evidence="12">Homodimer.</text>
</comment>
<reference evidence="17" key="2">
    <citation type="submission" date="2016-11" db="EMBL/GenBank/DDBJ databases">
        <authorList>
            <person name="Varghese N."/>
            <person name="Submissions S."/>
        </authorList>
    </citation>
    <scope>NUCLEOTIDE SEQUENCE</scope>
    <source>
        <strain evidence="17">DSM 4029</strain>
    </source>
</reference>
<dbReference type="HAMAP" id="MF_00015">
    <property type="entry name" value="LexA"/>
    <property type="match status" value="1"/>
</dbReference>
<evidence type="ECO:0000256" key="11">
    <source>
        <dbReference type="ARBA" id="ARBA00023236"/>
    </source>
</evidence>
<dbReference type="SUPFAM" id="SSF46785">
    <property type="entry name" value="Winged helix' DNA-binding domain"/>
    <property type="match status" value="1"/>
</dbReference>
<dbReference type="InterPro" id="IPR006199">
    <property type="entry name" value="LexA_DNA-bd_dom"/>
</dbReference>
<feature type="active site" description="For autocatalytic cleavage activity" evidence="12">
    <location>
        <position position="152"/>
    </location>
</feature>
<dbReference type="PANTHER" id="PTHR33516:SF2">
    <property type="entry name" value="LEXA REPRESSOR-RELATED"/>
    <property type="match status" value="1"/>
</dbReference>
<reference evidence="18" key="1">
    <citation type="submission" date="2016-11" db="EMBL/GenBank/DDBJ databases">
        <authorList>
            <person name="Jaros S."/>
            <person name="Januszkiewicz K."/>
            <person name="Wedrychowicz H."/>
        </authorList>
    </citation>
    <scope>NUCLEOTIDE SEQUENCE [LARGE SCALE GENOMIC DNA]</scope>
    <source>
        <strain evidence="18">DSM 4029</strain>
    </source>
</reference>
<feature type="DNA-binding region" description="H-T-H motif" evidence="12">
    <location>
        <begin position="27"/>
        <end position="47"/>
    </location>
</feature>
<dbReference type="GO" id="GO:0045892">
    <property type="term" value="P:negative regulation of DNA-templated transcription"/>
    <property type="evidence" value="ECO:0007669"/>
    <property type="project" value="UniProtKB-UniRule"/>
</dbReference>
<evidence type="ECO:0000256" key="1">
    <source>
        <dbReference type="ARBA" id="ARBA00007484"/>
    </source>
</evidence>
<evidence type="ECO:0000313" key="16">
    <source>
        <dbReference type="EMBL" id="MZL70806.1"/>
    </source>
</evidence>
<dbReference type="PANTHER" id="PTHR33516">
    <property type="entry name" value="LEXA REPRESSOR"/>
    <property type="match status" value="1"/>
</dbReference>
<keyword evidence="3 12" id="KW-0235">DNA replication</keyword>
<evidence type="ECO:0000256" key="13">
    <source>
        <dbReference type="RuleBase" id="RU003991"/>
    </source>
</evidence>
<feature type="site" description="Cleavage; by autolysis" evidence="12">
    <location>
        <begin position="83"/>
        <end position="84"/>
    </location>
</feature>
<keyword evidence="5 12" id="KW-0378">Hydrolase</keyword>
<sequence>MEKVERKKRELLEFLHRQVGEGIPPSVREICAAMGFKSTCTAHKYLKMLEEDGEIEVVHGSNRGIRITGRRTAAIPLLGTVAAGTPILAQQNIEDYIVSDLRGEGLFALRVKGDSMIGAGIFEGDIILVQQTPEARDGEIVVALIEEEATVKRFYREPDGRVRLQPENDRLSPIYPDTVAILGRVVRLIRNY</sequence>
<dbReference type="Pfam" id="PF00717">
    <property type="entry name" value="Peptidase_S24"/>
    <property type="match status" value="1"/>
</dbReference>
<comment type="similarity">
    <text evidence="1 12 13">Belongs to the peptidase S24 family.</text>
</comment>
<protein>
    <recommendedName>
        <fullName evidence="12">LexA repressor</fullName>
        <ecNumber evidence="12">3.4.21.88</ecNumber>
    </recommendedName>
</protein>
<evidence type="ECO:0000256" key="3">
    <source>
        <dbReference type="ARBA" id="ARBA00022705"/>
    </source>
</evidence>
<keyword evidence="6 12" id="KW-0068">Autocatalytic cleavage</keyword>
<evidence type="ECO:0000259" key="15">
    <source>
        <dbReference type="Pfam" id="PF01726"/>
    </source>
</evidence>
<dbReference type="InterPro" id="IPR039418">
    <property type="entry name" value="LexA-like"/>
</dbReference>
<dbReference type="GO" id="GO:0006260">
    <property type="term" value="P:DNA replication"/>
    <property type="evidence" value="ECO:0007669"/>
    <property type="project" value="UniProtKB-UniRule"/>
</dbReference>
<dbReference type="Gene3D" id="2.10.109.10">
    <property type="entry name" value="Umud Fragment, subunit A"/>
    <property type="match status" value="1"/>
</dbReference>